<organism evidence="5">
    <name type="scientific">Nitzschia alba</name>
    <name type="common">Marine diatom</name>
    <dbReference type="NCBI Taxonomy" id="2858"/>
    <lineage>
        <taxon>Eukaryota</taxon>
        <taxon>Sar</taxon>
        <taxon>Stramenopiles</taxon>
        <taxon>Ochrophyta</taxon>
        <taxon>Bacillariophyta</taxon>
        <taxon>Bacillariophyceae</taxon>
        <taxon>Bacillariophycidae</taxon>
        <taxon>Bacillariales</taxon>
        <taxon>Bacillariaceae</taxon>
        <taxon>Nitzschia</taxon>
    </lineage>
</organism>
<protein>
    <submittedName>
        <fullName evidence="5">50S ribosomal protein L14</fullName>
    </submittedName>
</protein>
<dbReference type="InterPro" id="IPR005745">
    <property type="entry name" value="Ribosomal_uL14_bac-type"/>
</dbReference>
<dbReference type="HAMAP" id="MF_01367">
    <property type="entry name" value="Ribosomal_uL14"/>
    <property type="match status" value="1"/>
</dbReference>
<evidence type="ECO:0000256" key="4">
    <source>
        <dbReference type="RuleBase" id="RU003949"/>
    </source>
</evidence>
<dbReference type="AlphaFoldDB" id="A0A5C0F436"/>
<dbReference type="GO" id="GO:0005762">
    <property type="term" value="C:mitochondrial large ribosomal subunit"/>
    <property type="evidence" value="ECO:0007669"/>
    <property type="project" value="TreeGrafter"/>
</dbReference>
<name>A0A5C0F436_NITAL</name>
<dbReference type="Pfam" id="PF00238">
    <property type="entry name" value="Ribosomal_L14"/>
    <property type="match status" value="1"/>
</dbReference>
<dbReference type="SUPFAM" id="SSF50193">
    <property type="entry name" value="Ribosomal protein L14"/>
    <property type="match status" value="1"/>
</dbReference>
<reference evidence="5" key="1">
    <citation type="submission" date="2019-06" db="EMBL/GenBank/DDBJ databases">
        <authorList>
            <person name="Grosvenor D.A."/>
            <person name="Keepers K.G."/>
            <person name="Pogoda C.S."/>
            <person name="Kane N.C."/>
            <person name="Kociolek J.P."/>
        </authorList>
    </citation>
    <scope>NUCLEOTIDE SEQUENCE</scope>
</reference>
<dbReference type="PROSITE" id="PS00049">
    <property type="entry name" value="RIBOSOMAL_L14"/>
    <property type="match status" value="1"/>
</dbReference>
<geneLocation type="plastid" evidence="5"/>
<gene>
    <name evidence="5" type="primary">rpl14</name>
</gene>
<keyword evidence="5" id="KW-0934">Plastid</keyword>
<dbReference type="PANTHER" id="PTHR11761:SF3">
    <property type="entry name" value="LARGE RIBOSOMAL SUBUNIT PROTEIN UL14M"/>
    <property type="match status" value="1"/>
</dbReference>
<dbReference type="GO" id="GO:0003735">
    <property type="term" value="F:structural constituent of ribosome"/>
    <property type="evidence" value="ECO:0007669"/>
    <property type="project" value="InterPro"/>
</dbReference>
<evidence type="ECO:0000256" key="1">
    <source>
        <dbReference type="ARBA" id="ARBA00010745"/>
    </source>
</evidence>
<keyword evidence="2 4" id="KW-0689">Ribosomal protein</keyword>
<dbReference type="CDD" id="cd00337">
    <property type="entry name" value="Ribosomal_uL14"/>
    <property type="match status" value="1"/>
</dbReference>
<dbReference type="Gene3D" id="2.40.150.20">
    <property type="entry name" value="Ribosomal protein L14"/>
    <property type="match status" value="1"/>
</dbReference>
<comment type="similarity">
    <text evidence="1 4">Belongs to the universal ribosomal protein uL14 family.</text>
</comment>
<dbReference type="GO" id="GO:0006412">
    <property type="term" value="P:translation"/>
    <property type="evidence" value="ECO:0007669"/>
    <property type="project" value="InterPro"/>
</dbReference>
<dbReference type="NCBIfam" id="TIGR01067">
    <property type="entry name" value="rplN_bact"/>
    <property type="match status" value="1"/>
</dbReference>
<proteinExistence type="inferred from homology"/>
<dbReference type="InterPro" id="IPR036853">
    <property type="entry name" value="Ribosomal_uL14_sf"/>
</dbReference>
<sequence length="121" mass="13447">MIYPQTILTIADNTGAKKLMCIQVLGNTKKYAMIGDIIMGTVKEATPNMLIKRSEKVRAIIIRTKKLIKRPDGMHIKFDDNAAVIVNPENNPRGTRIFGPIASEIRKKGFSKIVSLAPEIL</sequence>
<evidence type="ECO:0000256" key="2">
    <source>
        <dbReference type="ARBA" id="ARBA00022980"/>
    </source>
</evidence>
<dbReference type="RefSeq" id="YP_009695307.1">
    <property type="nucleotide sequence ID" value="NC_044785.1"/>
</dbReference>
<dbReference type="PANTHER" id="PTHR11761">
    <property type="entry name" value="50S/60S RIBOSOMAL PROTEIN L14/L23"/>
    <property type="match status" value="1"/>
</dbReference>
<dbReference type="GeneID" id="41826867"/>
<dbReference type="SMART" id="SM01374">
    <property type="entry name" value="Ribosomal_L14"/>
    <property type="match status" value="1"/>
</dbReference>
<evidence type="ECO:0000256" key="3">
    <source>
        <dbReference type="ARBA" id="ARBA00023274"/>
    </source>
</evidence>
<keyword evidence="3 4" id="KW-0687">Ribonucleoprotein</keyword>
<evidence type="ECO:0000313" key="5">
    <source>
        <dbReference type="EMBL" id="QEI59568.1"/>
    </source>
</evidence>
<dbReference type="EMBL" id="MN065498">
    <property type="protein sequence ID" value="QEI59568.1"/>
    <property type="molecule type" value="Genomic_DNA"/>
</dbReference>
<dbReference type="InterPro" id="IPR000218">
    <property type="entry name" value="Ribosomal_uL14"/>
</dbReference>
<dbReference type="GO" id="GO:0070180">
    <property type="term" value="F:large ribosomal subunit rRNA binding"/>
    <property type="evidence" value="ECO:0007669"/>
    <property type="project" value="TreeGrafter"/>
</dbReference>
<dbReference type="InterPro" id="IPR019972">
    <property type="entry name" value="Ribosomal_uL14_CS"/>
</dbReference>
<accession>A0A5C0F436</accession>